<reference evidence="2" key="2">
    <citation type="submission" date="2010-07" db="EMBL/GenBank/DDBJ databases">
        <title>The complete genome of Acetohalobium arabaticum DSM 5501.</title>
        <authorList>
            <consortium name="US DOE Joint Genome Institute (JGI-PGF)"/>
            <person name="Lucas S."/>
            <person name="Copeland A."/>
            <person name="Lapidus A."/>
            <person name="Glavina del Rio T."/>
            <person name="Dalin E."/>
            <person name="Tice H."/>
            <person name="Bruce D."/>
            <person name="Goodwin L."/>
            <person name="Pitluck S."/>
            <person name="Kyrpides N."/>
            <person name="Mavromatis K."/>
            <person name="Ivanova N."/>
            <person name="Mikhailova N."/>
            <person name="Chertkov O."/>
            <person name="Brettin T."/>
            <person name="Detter J.C."/>
            <person name="Han C."/>
            <person name="Tapia R."/>
            <person name="Larimer F."/>
            <person name="Land M."/>
            <person name="Hauser L."/>
            <person name="Markowitz V."/>
            <person name="Cheng J.-F."/>
            <person name="Hugenholtz P."/>
            <person name="Woyke T."/>
            <person name="Wu D."/>
            <person name="Tindall B."/>
            <person name="Pomrenke H.G."/>
            <person name="Schneider S."/>
            <person name="Klenk H.-P."/>
            <person name="Eisen J.A."/>
        </authorList>
    </citation>
    <scope>NUCLEOTIDE SEQUENCE</scope>
    <source>
        <strain evidence="2">DSM 5501</strain>
    </source>
</reference>
<evidence type="ECO:0000313" key="2">
    <source>
        <dbReference type="EMBL" id="ADL13027.1"/>
    </source>
</evidence>
<dbReference type="RefSeq" id="WP_013278472.1">
    <property type="nucleotide sequence ID" value="NC_014378.1"/>
</dbReference>
<gene>
    <name evidence="2" type="ordered locus">Acear_1520</name>
</gene>
<dbReference type="EMBL" id="CP002105">
    <property type="protein sequence ID" value="ADL13027.1"/>
    <property type="molecule type" value="Genomic_DNA"/>
</dbReference>
<accession>D9QR86</accession>
<proteinExistence type="predicted"/>
<organism evidence="2 3">
    <name type="scientific">Acetohalobium arabaticum (strain ATCC 49924 / DSM 5501 / Z-7288)</name>
    <dbReference type="NCBI Taxonomy" id="574087"/>
    <lineage>
        <taxon>Bacteria</taxon>
        <taxon>Bacillati</taxon>
        <taxon>Bacillota</taxon>
        <taxon>Clostridia</taxon>
        <taxon>Halanaerobiales</taxon>
        <taxon>Halobacteroidaceae</taxon>
        <taxon>Acetohalobium</taxon>
    </lineage>
</organism>
<dbReference type="eggNOG" id="ENOG50337XF">
    <property type="taxonomic scope" value="Bacteria"/>
</dbReference>
<sequence>MEFKGVRLELVAVGLIISLVIFFGGNYYIQNYRTEDLLREELLAIKEVEKIEINNLNETREVSITLNQVGNLQNLYQELDSLLNSSLGRGNYIIKLENSDNEKLMTAYQKIHLSVYESIITGRFTDLGNKLGELKDRLKLDSAEVSVDESNIYLKLGVGGDEYYKVIKRSYPAGALQGGGSSG</sequence>
<keyword evidence="1" id="KW-1133">Transmembrane helix</keyword>
<keyword evidence="1" id="KW-0812">Transmembrane</keyword>
<evidence type="ECO:0000313" key="3">
    <source>
        <dbReference type="Proteomes" id="UP000001661"/>
    </source>
</evidence>
<feature type="transmembrane region" description="Helical" evidence="1">
    <location>
        <begin position="6"/>
        <end position="29"/>
    </location>
</feature>
<dbReference type="KEGG" id="aar:Acear_1520"/>
<dbReference type="OrthoDB" id="1722928at2"/>
<keyword evidence="1" id="KW-0472">Membrane</keyword>
<keyword evidence="3" id="KW-1185">Reference proteome</keyword>
<dbReference type="AlphaFoldDB" id="D9QR86"/>
<dbReference type="Proteomes" id="UP000001661">
    <property type="component" value="Chromosome"/>
</dbReference>
<evidence type="ECO:0000256" key="1">
    <source>
        <dbReference type="SAM" id="Phobius"/>
    </source>
</evidence>
<protein>
    <submittedName>
        <fullName evidence="2">Uncharacterized protein</fullName>
    </submittedName>
</protein>
<name>D9QR86_ACEAZ</name>
<dbReference type="HOGENOM" id="CLU_124880_0_0_9"/>
<reference evidence="2" key="1">
    <citation type="journal article" date="2010" name="Stand. Genomic Sci.">
        <title>Complete genome sequence of Acetohalobium arabaticum type strain (Z-7288).</title>
        <authorList>
            <person name="Sikorski J."/>
            <person name="Lapidus A."/>
            <person name="Chertkov O."/>
            <person name="Lucas S."/>
            <person name="Copeland A."/>
            <person name="Glavina Del Rio T."/>
            <person name="Nolan M."/>
            <person name="Tice H."/>
            <person name="Cheng J.F."/>
            <person name="Han C."/>
            <person name="Brambilla E."/>
            <person name="Pitluck S."/>
            <person name="Liolios K."/>
            <person name="Ivanova N."/>
            <person name="Mavromatis K."/>
            <person name="Mikhailova N."/>
            <person name="Pati A."/>
            <person name="Bruce D."/>
            <person name="Detter C."/>
            <person name="Tapia R."/>
            <person name="Goodwin L."/>
            <person name="Chen A."/>
            <person name="Palaniappan K."/>
            <person name="Land M."/>
            <person name="Hauser L."/>
            <person name="Chang Y.J."/>
            <person name="Jeffries C.D."/>
            <person name="Rohde M."/>
            <person name="Goker M."/>
            <person name="Spring S."/>
            <person name="Woyke T."/>
            <person name="Bristow J."/>
            <person name="Eisen J.A."/>
            <person name="Markowitz V."/>
            <person name="Hugenholtz P."/>
            <person name="Kyrpides N.C."/>
            <person name="Klenk H.P."/>
        </authorList>
    </citation>
    <scope>NUCLEOTIDE SEQUENCE [LARGE SCALE GENOMIC DNA]</scope>
    <source>
        <strain evidence="2">DSM 5501</strain>
    </source>
</reference>
<dbReference type="STRING" id="574087.Acear_1520"/>